<sequence>MTVAQIAYIRPKAGKEAEVEQLLRGLVDAARQEEGTLLYLLNKREDEFVFYEMFADLDALKVHSGNDALRGLVARADELLEGGITVDKVSYIDGAGRFN</sequence>
<dbReference type="InterPro" id="IPR007138">
    <property type="entry name" value="ABM_dom"/>
</dbReference>
<keyword evidence="2" id="KW-0503">Monooxygenase</keyword>
<dbReference type="InterPro" id="IPR011008">
    <property type="entry name" value="Dimeric_a/b-barrel"/>
</dbReference>
<dbReference type="EC" id="1.-.-.-" evidence="2"/>
<feature type="domain" description="ABM" evidence="1">
    <location>
        <begin position="3"/>
        <end position="72"/>
    </location>
</feature>
<reference evidence="2 3" key="1">
    <citation type="submission" date="2023-06" db="EMBL/GenBank/DDBJ databases">
        <authorList>
            <person name="Oyuntsetseg B."/>
            <person name="Kim S.B."/>
        </authorList>
    </citation>
    <scope>NUCLEOTIDE SEQUENCE [LARGE SCALE GENOMIC DNA]</scope>
    <source>
        <strain evidence="2 3">2-15</strain>
    </source>
</reference>
<keyword evidence="2" id="KW-0560">Oxidoreductase</keyword>
<evidence type="ECO:0000313" key="3">
    <source>
        <dbReference type="Proteomes" id="UP001236014"/>
    </source>
</evidence>
<dbReference type="RefSeq" id="WP_220239029.1">
    <property type="nucleotide sequence ID" value="NZ_CP127294.1"/>
</dbReference>
<dbReference type="SUPFAM" id="SSF54909">
    <property type="entry name" value="Dimeric alpha+beta barrel"/>
    <property type="match status" value="1"/>
</dbReference>
<dbReference type="Pfam" id="PF03992">
    <property type="entry name" value="ABM"/>
    <property type="match status" value="1"/>
</dbReference>
<accession>A0A9Y2IE08</accession>
<dbReference type="AlphaFoldDB" id="A0A9Y2IE08"/>
<proteinExistence type="predicted"/>
<protein>
    <submittedName>
        <fullName evidence="2">Quinol monooxygenase</fullName>
        <ecNumber evidence="2">1.-.-.-</ecNumber>
    </submittedName>
</protein>
<keyword evidence="3" id="KW-1185">Reference proteome</keyword>
<organism evidence="2 3">
    <name type="scientific">Amycolatopsis carbonis</name>
    <dbReference type="NCBI Taxonomy" id="715471"/>
    <lineage>
        <taxon>Bacteria</taxon>
        <taxon>Bacillati</taxon>
        <taxon>Actinomycetota</taxon>
        <taxon>Actinomycetes</taxon>
        <taxon>Pseudonocardiales</taxon>
        <taxon>Pseudonocardiaceae</taxon>
        <taxon>Amycolatopsis</taxon>
    </lineage>
</organism>
<dbReference type="GO" id="GO:0004497">
    <property type="term" value="F:monooxygenase activity"/>
    <property type="evidence" value="ECO:0007669"/>
    <property type="project" value="UniProtKB-KW"/>
</dbReference>
<evidence type="ECO:0000259" key="1">
    <source>
        <dbReference type="Pfam" id="PF03992"/>
    </source>
</evidence>
<name>A0A9Y2IE08_9PSEU</name>
<dbReference type="Gene3D" id="3.30.70.100">
    <property type="match status" value="1"/>
</dbReference>
<dbReference type="Proteomes" id="UP001236014">
    <property type="component" value="Chromosome"/>
</dbReference>
<evidence type="ECO:0000313" key="2">
    <source>
        <dbReference type="EMBL" id="WIX77764.1"/>
    </source>
</evidence>
<dbReference type="KEGG" id="acab:QRX50_41245"/>
<gene>
    <name evidence="2" type="ORF">QRX50_41245</name>
</gene>
<dbReference type="EMBL" id="CP127294">
    <property type="protein sequence ID" value="WIX77764.1"/>
    <property type="molecule type" value="Genomic_DNA"/>
</dbReference>